<sequence length="280" mass="30252">MFENNVSRRGFVTGAAAVAGLAGLSTIAPGLAGAAPAQPNEHGNDQHTDAEIRAAEVGALAMMTFQKIDGTPVYYWRSNRGNTTVRNWQATDAFYNALVAWIRDLRSLSSSYGSISYIVSAGFYVDKPGQHGAGTAMDLDHVRWSNGNVTSPLDQHHASGTAALRKRYLATEAVCRRRFRYVLDGWYNADHRDHIHADFGGMPVRVLKDSEADTKFVQGTCNNFRASGLAIDGIWGPNTQSAFNGLKSALGVTGDPHTSSSVWQGMLSKIATKGFANQNI</sequence>
<dbReference type="RefSeq" id="WP_319963707.1">
    <property type="nucleotide sequence ID" value="NZ_JAXAVW010000001.1"/>
</dbReference>
<proteinExistence type="predicted"/>
<dbReference type="PROSITE" id="PS51318">
    <property type="entry name" value="TAT"/>
    <property type="match status" value="1"/>
</dbReference>
<feature type="chain" id="PRO_5046393573" evidence="1">
    <location>
        <begin position="35"/>
        <end position="280"/>
    </location>
</feature>
<gene>
    <name evidence="3" type="ORF">SK803_00710</name>
</gene>
<name>A0ABU4SSA8_9PSEU</name>
<evidence type="ECO:0000313" key="4">
    <source>
        <dbReference type="Proteomes" id="UP001285521"/>
    </source>
</evidence>
<comment type="caution">
    <text evidence="3">The sequence shown here is derived from an EMBL/GenBank/DDBJ whole genome shotgun (WGS) entry which is preliminary data.</text>
</comment>
<dbReference type="Pfam" id="PF06904">
    <property type="entry name" value="Extensin-like_C"/>
    <property type="match status" value="1"/>
</dbReference>
<accession>A0ABU4SSA8</accession>
<feature type="domain" description="Extensin-like C-terminal" evidence="2">
    <location>
        <begin position="128"/>
        <end position="199"/>
    </location>
</feature>
<dbReference type="InterPro" id="IPR006311">
    <property type="entry name" value="TAT_signal"/>
</dbReference>
<reference evidence="3 4" key="2">
    <citation type="submission" date="2023-11" db="EMBL/GenBank/DDBJ databases">
        <authorList>
            <person name="Lara A.C."/>
            <person name="Chronakova A."/>
        </authorList>
    </citation>
    <scope>NUCLEOTIDE SEQUENCE [LARGE SCALE GENOMIC DNA]</scope>
    <source>
        <strain evidence="3 4">BCCO 10_0856</strain>
    </source>
</reference>
<organism evidence="3 4">
    <name type="scientific">Lentzea miocenica</name>
    <dbReference type="NCBI Taxonomy" id="3095431"/>
    <lineage>
        <taxon>Bacteria</taxon>
        <taxon>Bacillati</taxon>
        <taxon>Actinomycetota</taxon>
        <taxon>Actinomycetes</taxon>
        <taxon>Pseudonocardiales</taxon>
        <taxon>Pseudonocardiaceae</taxon>
        <taxon>Lentzea</taxon>
    </lineage>
</organism>
<evidence type="ECO:0000259" key="2">
    <source>
        <dbReference type="Pfam" id="PF06904"/>
    </source>
</evidence>
<evidence type="ECO:0000256" key="1">
    <source>
        <dbReference type="SAM" id="SignalP"/>
    </source>
</evidence>
<keyword evidence="1" id="KW-0732">Signal</keyword>
<dbReference type="InterPro" id="IPR009683">
    <property type="entry name" value="Extensin-like_C"/>
</dbReference>
<protein>
    <submittedName>
        <fullName evidence="3">Extensin family protein</fullName>
    </submittedName>
</protein>
<feature type="signal peptide" evidence="1">
    <location>
        <begin position="1"/>
        <end position="34"/>
    </location>
</feature>
<evidence type="ECO:0000313" key="3">
    <source>
        <dbReference type="EMBL" id="MDX8028704.1"/>
    </source>
</evidence>
<keyword evidence="4" id="KW-1185">Reference proteome</keyword>
<dbReference type="Proteomes" id="UP001285521">
    <property type="component" value="Unassembled WGS sequence"/>
</dbReference>
<reference evidence="3 4" key="1">
    <citation type="submission" date="2023-11" db="EMBL/GenBank/DDBJ databases">
        <title>Lentzea sokolovensis, sp. nov., Lentzea kristufkii, sp. nov., and Lentzea miocenensis, sp. nov., rare actinobacteria from Sokolov Coal Basin, Miocene lacustrine sediment, Czech Republic.</title>
        <authorList>
            <person name="Lara A."/>
            <person name="Kotroba L."/>
            <person name="Nouioui I."/>
            <person name="Neumann-Schaal M."/>
            <person name="Mast Y."/>
            <person name="Chronakova A."/>
        </authorList>
    </citation>
    <scope>NUCLEOTIDE SEQUENCE [LARGE SCALE GENOMIC DNA]</scope>
    <source>
        <strain evidence="3 4">BCCO 10_0856</strain>
    </source>
</reference>
<dbReference type="EMBL" id="JAXAVW010000001">
    <property type="protein sequence ID" value="MDX8028704.1"/>
    <property type="molecule type" value="Genomic_DNA"/>
</dbReference>